<accession>A0ABS0HY91</accession>
<dbReference type="EMBL" id="JADQDM010000001">
    <property type="protein sequence ID" value="MBF9219670.1"/>
    <property type="molecule type" value="Genomic_DNA"/>
</dbReference>
<reference evidence="1 2" key="1">
    <citation type="submission" date="2020-11" db="EMBL/GenBank/DDBJ databases">
        <authorList>
            <person name="Kim M.K."/>
        </authorList>
    </citation>
    <scope>NUCLEOTIDE SEQUENCE [LARGE SCALE GENOMIC DNA]</scope>
    <source>
        <strain evidence="1 2">BT662</strain>
    </source>
</reference>
<name>A0ABS0HY91_9BACT</name>
<comment type="caution">
    <text evidence="1">The sequence shown here is derived from an EMBL/GenBank/DDBJ whole genome shotgun (WGS) entry which is preliminary data.</text>
</comment>
<dbReference type="Proteomes" id="UP000618931">
    <property type="component" value="Unassembled WGS sequence"/>
</dbReference>
<organism evidence="1 2">
    <name type="scientific">Hymenobacter ruricola</name>
    <dbReference type="NCBI Taxonomy" id="2791023"/>
    <lineage>
        <taxon>Bacteria</taxon>
        <taxon>Pseudomonadati</taxon>
        <taxon>Bacteroidota</taxon>
        <taxon>Cytophagia</taxon>
        <taxon>Cytophagales</taxon>
        <taxon>Hymenobacteraceae</taxon>
        <taxon>Hymenobacter</taxon>
    </lineage>
</organism>
<sequence>MKRPPLTSLLLLPLLAVLLFGNCGGGVREVVNGLTPERHERLRAIILRQRAERAAARRQLHGEARREAYAHIEQQTTARADSLFGQFGSGREKFRRRRNKLERQAMRKNNSALIPAIRIPIDTR</sequence>
<gene>
    <name evidence="1" type="ORF">I2H31_01025</name>
</gene>
<evidence type="ECO:0000313" key="1">
    <source>
        <dbReference type="EMBL" id="MBF9219670.1"/>
    </source>
</evidence>
<protein>
    <recommendedName>
        <fullName evidence="3">DUF4890 domain-containing protein</fullName>
    </recommendedName>
</protein>
<evidence type="ECO:0008006" key="3">
    <source>
        <dbReference type="Google" id="ProtNLM"/>
    </source>
</evidence>
<keyword evidence="2" id="KW-1185">Reference proteome</keyword>
<dbReference type="RefSeq" id="WP_196291138.1">
    <property type="nucleotide sequence ID" value="NZ_JADQDM010000001.1"/>
</dbReference>
<proteinExistence type="predicted"/>
<evidence type="ECO:0000313" key="2">
    <source>
        <dbReference type="Proteomes" id="UP000618931"/>
    </source>
</evidence>